<feature type="compositionally biased region" description="Polar residues" evidence="1">
    <location>
        <begin position="276"/>
        <end position="292"/>
    </location>
</feature>
<gene>
    <name evidence="2" type="ORF">EZS28_020560</name>
</gene>
<reference evidence="2 3" key="1">
    <citation type="submission" date="2019-03" db="EMBL/GenBank/DDBJ databases">
        <title>Single cell metagenomics reveals metabolic interactions within the superorganism composed of flagellate Streblomastix strix and complex community of Bacteroidetes bacteria on its surface.</title>
        <authorList>
            <person name="Treitli S.C."/>
            <person name="Kolisko M."/>
            <person name="Husnik F."/>
            <person name="Keeling P."/>
            <person name="Hampl V."/>
        </authorList>
    </citation>
    <scope>NUCLEOTIDE SEQUENCE [LARGE SCALE GENOMIC DNA]</scope>
    <source>
        <strain evidence="2">ST1C</strain>
    </source>
</reference>
<dbReference type="Proteomes" id="UP000324800">
    <property type="component" value="Unassembled WGS sequence"/>
</dbReference>
<protein>
    <submittedName>
        <fullName evidence="2">Uncharacterized protein</fullName>
    </submittedName>
</protein>
<accession>A0A5J4VNP9</accession>
<dbReference type="PANTHER" id="PTHR38899">
    <property type="entry name" value="DOMAIN OOKINETE PROTEIN, PUTATIVE-RELATED"/>
    <property type="match status" value="1"/>
</dbReference>
<evidence type="ECO:0000256" key="1">
    <source>
        <dbReference type="SAM" id="MobiDB-lite"/>
    </source>
</evidence>
<dbReference type="EMBL" id="SNRW01006008">
    <property type="protein sequence ID" value="KAA6383913.1"/>
    <property type="molecule type" value="Genomic_DNA"/>
</dbReference>
<sequence>MLSSSVLCGAQITLQSPFVPQEIRHQLNILQEQVIDLLEKSLQITDNVLIITNAEEGWVDLSAEKFMPRVLHILRRVQVISARTTYQKQFKDQPNMWKRAAFLDQLYNIIGGRTGSTHQYGNASIEPYSASAAEHPISVISFGDSECERSALMSLGQGYPVASPTDSFSGLGGFSGGNFTNPISTPAAVPSVPPVIMGHMLWLKSIKFAERPNSEQLRREIEMIGNNLAFIVTHRGPLDLMLQISTVQAEQGQHEQEKQSENEVQDVQQNQVLQSPSDTSPQQTPFKSTTPNPSSPPIENFAPLESPYTTPKRGNNSDNNNNNNNNKSAPIPPDSEQEQDSEQQSNEMIKERDVQPKINGNQSRGSMDKDGDMDQVIENVNQGGLIENNVDVNEVQEYHSPDGRVGKLFKDNKDEIGGVWGEITDQQLFDYDQDSDKKGRMMKDPE</sequence>
<dbReference type="PANTHER" id="PTHR38899:SF1">
    <property type="entry name" value="PROTEIN KINASE"/>
    <property type="match status" value="1"/>
</dbReference>
<evidence type="ECO:0000313" key="3">
    <source>
        <dbReference type="Proteomes" id="UP000324800"/>
    </source>
</evidence>
<organism evidence="2 3">
    <name type="scientific">Streblomastix strix</name>
    <dbReference type="NCBI Taxonomy" id="222440"/>
    <lineage>
        <taxon>Eukaryota</taxon>
        <taxon>Metamonada</taxon>
        <taxon>Preaxostyla</taxon>
        <taxon>Oxymonadida</taxon>
        <taxon>Streblomastigidae</taxon>
        <taxon>Streblomastix</taxon>
    </lineage>
</organism>
<feature type="compositionally biased region" description="Low complexity" evidence="1">
    <location>
        <begin position="316"/>
        <end position="326"/>
    </location>
</feature>
<dbReference type="AlphaFoldDB" id="A0A5J4VNP9"/>
<proteinExistence type="predicted"/>
<feature type="region of interest" description="Disordered" evidence="1">
    <location>
        <begin position="273"/>
        <end position="373"/>
    </location>
</feature>
<dbReference type="OrthoDB" id="166018at2759"/>
<evidence type="ECO:0000313" key="2">
    <source>
        <dbReference type="EMBL" id="KAA6383913.1"/>
    </source>
</evidence>
<name>A0A5J4VNP9_9EUKA</name>
<comment type="caution">
    <text evidence="2">The sequence shown here is derived from an EMBL/GenBank/DDBJ whole genome shotgun (WGS) entry which is preliminary data.</text>
</comment>